<feature type="region of interest" description="Disordered" evidence="2">
    <location>
        <begin position="777"/>
        <end position="802"/>
    </location>
</feature>
<sequence length="957" mass="104061">MPLTKHRLINCYICNILASMGCCYSNPNEGASASPLKSNICKGSPPTPAASICSENAAEAWLGEIGLPQYAQAFIATGFDDWIQLAQLGEDDLQSIAEHGMITILPGHRKKLLLASRQLQISEAYYKADSMLANSQRPIMGQKENNKSCTLILDSSNQEAFDAQGTDNPAPTFDLTLNPTTSYLLLQPPGEVHGASPAGEIEHVDLQCGFSAAQKSSTLCREKTTLNPSSMEDHLSNYRVTCHTSDAQKSSLLSQTAYEADERTRRPSTPPRLEHPSDKSPLPSTSNGQADKSPLPSTSNGQADKSPLPSTSNGQARPSSACKRWEGRQVEGEPQPISASSERMICQESYKQIEHLEDNQDACLAPPGAVQSPRPTSAPVNKSKSSAAGPHKVQAHPADTASKAWNQDHALCIQGRPYQTQMHEHHSPTLPRLLSPVKVCEANKGLLEPKDLSSWIPPSQSKRLQEMVRHPSPPPLPLRPSRSEQFAGLTPDHTARQRLGVNAMEQLPPDRIMSDFHSGSHKPNVSPTFMAESNPITMNPGCNILMAECSTGCNEANQQAVSLENRTNSKERCFGQEQVSCPSASKTHYKRASTYAVNPTTLGKSSQLSNAQPASCMQTKSDSLSTWLKHPALDTHSHDNHSLHICKHDTSMLRLGNGEHAVAGSGGSCVNVTVQDDTTAVKEMLAQVRAIIKSISKDRVLSHQSGCGIAGDHHSDLNLNLNVPQMDQPSASEAAAAACSKPDLSAIQALDLKQRELEVLHTELMMKLSELQRVALPTGKPGEGAPSIKHEPRMNMTPLRSPQDCSAISSNQIFGSRGTLKEVELRIQEKLRELEAFSESIKDMRALEDVQIEAKRCCKPGGNNDEMCEHQLRKRGLAISVEECSVSGMHPDYPDLSTSPKQGVQNILAACKKRNDKSAISAGRKLHRDESVSVKRQLDEVEKIVGSKINRLKSQMT</sequence>
<dbReference type="InterPro" id="IPR013761">
    <property type="entry name" value="SAM/pointed_sf"/>
</dbReference>
<dbReference type="OrthoDB" id="548475at2759"/>
<dbReference type="STRING" id="1157962.A0A250WWL6"/>
<evidence type="ECO:0000256" key="2">
    <source>
        <dbReference type="SAM" id="MobiDB-lite"/>
    </source>
</evidence>
<feature type="region of interest" description="Disordered" evidence="2">
    <location>
        <begin position="249"/>
        <end position="342"/>
    </location>
</feature>
<dbReference type="Proteomes" id="UP000232323">
    <property type="component" value="Unassembled WGS sequence"/>
</dbReference>
<accession>A0A250WWL6</accession>
<dbReference type="SMART" id="SM00454">
    <property type="entry name" value="SAM"/>
    <property type="match status" value="1"/>
</dbReference>
<dbReference type="Pfam" id="PF00536">
    <property type="entry name" value="SAM_1"/>
    <property type="match status" value="1"/>
</dbReference>
<feature type="domain" description="SAM" evidence="3">
    <location>
        <begin position="53"/>
        <end position="122"/>
    </location>
</feature>
<proteinExistence type="predicted"/>
<dbReference type="EMBL" id="BEGY01000010">
    <property type="protein sequence ID" value="GAX75156.1"/>
    <property type="molecule type" value="Genomic_DNA"/>
</dbReference>
<dbReference type="PROSITE" id="PS51257">
    <property type="entry name" value="PROKAR_LIPOPROTEIN"/>
    <property type="match status" value="1"/>
</dbReference>
<feature type="region of interest" description="Disordered" evidence="2">
    <location>
        <begin position="363"/>
        <end position="397"/>
    </location>
</feature>
<dbReference type="Gene3D" id="1.10.150.50">
    <property type="entry name" value="Transcription Factor, Ets-1"/>
    <property type="match status" value="1"/>
</dbReference>
<reference evidence="4 5" key="1">
    <citation type="submission" date="2017-08" db="EMBL/GenBank/DDBJ databases">
        <title>Acidophilic green algal genome provides insights into adaptation to an acidic environment.</title>
        <authorList>
            <person name="Hirooka S."/>
            <person name="Hirose Y."/>
            <person name="Kanesaki Y."/>
            <person name="Higuchi S."/>
            <person name="Fujiwara T."/>
            <person name="Onuma R."/>
            <person name="Era A."/>
            <person name="Ohbayashi R."/>
            <person name="Uzuka A."/>
            <person name="Nozaki H."/>
            <person name="Yoshikawa H."/>
            <person name="Miyagishima S.Y."/>
        </authorList>
    </citation>
    <scope>NUCLEOTIDE SEQUENCE [LARGE SCALE GENOMIC DNA]</scope>
    <source>
        <strain evidence="4 5">NIES-2499</strain>
    </source>
</reference>
<dbReference type="SUPFAM" id="SSF47769">
    <property type="entry name" value="SAM/Pointed domain"/>
    <property type="match status" value="1"/>
</dbReference>
<dbReference type="PROSITE" id="PS50105">
    <property type="entry name" value="SAM_DOMAIN"/>
    <property type="match status" value="1"/>
</dbReference>
<feature type="compositionally biased region" description="Polar residues" evidence="2">
    <location>
        <begin position="282"/>
        <end position="318"/>
    </location>
</feature>
<keyword evidence="1" id="KW-0175">Coiled coil</keyword>
<gene>
    <name evidence="4" type="ORF">CEUSTIGMA_g2600.t1</name>
</gene>
<evidence type="ECO:0000259" key="3">
    <source>
        <dbReference type="PROSITE" id="PS50105"/>
    </source>
</evidence>
<keyword evidence="5" id="KW-1185">Reference proteome</keyword>
<comment type="caution">
    <text evidence="4">The sequence shown here is derived from an EMBL/GenBank/DDBJ whole genome shotgun (WGS) entry which is preliminary data.</text>
</comment>
<evidence type="ECO:0000313" key="4">
    <source>
        <dbReference type="EMBL" id="GAX75156.1"/>
    </source>
</evidence>
<feature type="coiled-coil region" evidence="1">
    <location>
        <begin position="820"/>
        <end position="847"/>
    </location>
</feature>
<protein>
    <recommendedName>
        <fullName evidence="3">SAM domain-containing protein</fullName>
    </recommendedName>
</protein>
<organism evidence="4 5">
    <name type="scientific">Chlamydomonas eustigma</name>
    <dbReference type="NCBI Taxonomy" id="1157962"/>
    <lineage>
        <taxon>Eukaryota</taxon>
        <taxon>Viridiplantae</taxon>
        <taxon>Chlorophyta</taxon>
        <taxon>core chlorophytes</taxon>
        <taxon>Chlorophyceae</taxon>
        <taxon>CS clade</taxon>
        <taxon>Chlamydomonadales</taxon>
        <taxon>Chlamydomonadaceae</taxon>
        <taxon>Chlamydomonas</taxon>
    </lineage>
</organism>
<dbReference type="AlphaFoldDB" id="A0A250WWL6"/>
<evidence type="ECO:0000256" key="1">
    <source>
        <dbReference type="SAM" id="Coils"/>
    </source>
</evidence>
<name>A0A250WWL6_9CHLO</name>
<evidence type="ECO:0000313" key="5">
    <source>
        <dbReference type="Proteomes" id="UP000232323"/>
    </source>
</evidence>
<feature type="compositionally biased region" description="Polar residues" evidence="2">
    <location>
        <begin position="373"/>
        <end position="386"/>
    </location>
</feature>
<dbReference type="InterPro" id="IPR001660">
    <property type="entry name" value="SAM"/>
</dbReference>